<dbReference type="PROSITE" id="PS00675">
    <property type="entry name" value="SIGMA54_INTERACT_1"/>
    <property type="match status" value="1"/>
</dbReference>
<dbReference type="Pfam" id="PF25601">
    <property type="entry name" value="AAA_lid_14"/>
    <property type="match status" value="1"/>
</dbReference>
<organism evidence="6 7">
    <name type="scientific">Hymenobacter nivis</name>
    <dbReference type="NCBI Taxonomy" id="1850093"/>
    <lineage>
        <taxon>Bacteria</taxon>
        <taxon>Pseudomonadati</taxon>
        <taxon>Bacteroidota</taxon>
        <taxon>Cytophagia</taxon>
        <taxon>Cytophagales</taxon>
        <taxon>Hymenobacteraceae</taxon>
        <taxon>Hymenobacter</taxon>
    </lineage>
</organism>
<dbReference type="CDD" id="cd00009">
    <property type="entry name" value="AAA"/>
    <property type="match status" value="1"/>
</dbReference>
<dbReference type="InterPro" id="IPR002078">
    <property type="entry name" value="Sigma_54_int"/>
</dbReference>
<comment type="caution">
    <text evidence="6">The sequence shown here is derived from an EMBL/GenBank/DDBJ whole genome shotgun (WGS) entry which is preliminary data.</text>
</comment>
<dbReference type="SUPFAM" id="SSF46689">
    <property type="entry name" value="Homeodomain-like"/>
    <property type="match status" value="1"/>
</dbReference>
<dbReference type="EMBL" id="RCYZ01000007">
    <property type="protein sequence ID" value="TPG63767.1"/>
    <property type="molecule type" value="Genomic_DNA"/>
</dbReference>
<evidence type="ECO:0000256" key="3">
    <source>
        <dbReference type="ARBA" id="ARBA00023015"/>
    </source>
</evidence>
<dbReference type="PROSITE" id="PS50045">
    <property type="entry name" value="SIGMA54_INTERACT_4"/>
    <property type="match status" value="1"/>
</dbReference>
<dbReference type="PRINTS" id="PR01590">
    <property type="entry name" value="HTHFIS"/>
</dbReference>
<dbReference type="RefSeq" id="WP_140468662.1">
    <property type="nucleotide sequence ID" value="NZ_RCYZ01000007.1"/>
</dbReference>
<keyword evidence="3" id="KW-0805">Transcription regulation</keyword>
<keyword evidence="4" id="KW-0804">Transcription</keyword>
<dbReference type="SUPFAM" id="SSF52540">
    <property type="entry name" value="P-loop containing nucleoside triphosphate hydrolases"/>
    <property type="match status" value="1"/>
</dbReference>
<dbReference type="InterPro" id="IPR009057">
    <property type="entry name" value="Homeodomain-like_sf"/>
</dbReference>
<accession>A0A502GN58</accession>
<dbReference type="FunFam" id="3.40.50.300:FF:000006">
    <property type="entry name" value="DNA-binding transcriptional regulator NtrC"/>
    <property type="match status" value="1"/>
</dbReference>
<evidence type="ECO:0000256" key="2">
    <source>
        <dbReference type="ARBA" id="ARBA00022840"/>
    </source>
</evidence>
<dbReference type="AlphaFoldDB" id="A0A502GN58"/>
<dbReference type="OrthoDB" id="9782110at2"/>
<dbReference type="PANTHER" id="PTHR32071">
    <property type="entry name" value="TRANSCRIPTIONAL REGULATORY PROTEIN"/>
    <property type="match status" value="1"/>
</dbReference>
<dbReference type="Pfam" id="PF02954">
    <property type="entry name" value="HTH_8"/>
    <property type="match status" value="1"/>
</dbReference>
<name>A0A502GN58_9BACT</name>
<dbReference type="PROSITE" id="PS00688">
    <property type="entry name" value="SIGMA54_INTERACT_3"/>
    <property type="match status" value="1"/>
</dbReference>
<evidence type="ECO:0000313" key="6">
    <source>
        <dbReference type="EMBL" id="TPG63767.1"/>
    </source>
</evidence>
<dbReference type="Gene3D" id="1.10.10.60">
    <property type="entry name" value="Homeodomain-like"/>
    <property type="match status" value="1"/>
</dbReference>
<sequence>MTPQEIQSIKQRFGIIGNAPALNYAIQVATQVAPTDMTVLITGESGSGKESFSKIIHALSPRKHGQFIAINCGAIPEGTIDSELFGHEKGSFTGANEARKGYFEVTNGGTIFLDEIGEMPLGTQARLLRVLENGEFIRVGSSKVQKTDVRVVAATNVNLLENVRNGRFREDLYYRLSTVPITVPPLRERGEDIYLLFRKFTADFSEKHRVKPISLTPDAVQLLTRFRFPGNIRQLKNIAEQISVLEMERELDARQLAKYLPTAQTSQLPMLLGAGGAAEGLGGYSERDLMYKILFDMRRDMTDLKKLVLELAAGQRPHDAQELLRQNSHLFAAGAPSAANGFDGTPGAEYFLGAPASPGLHAEADDYDDEVQPVEDISHETEEETLSLDVKEKEMILKALRKHHNKRKYAAHDLGISERTLYRKLKQYDLEQV</sequence>
<reference evidence="6 7" key="1">
    <citation type="journal article" date="2019" name="Environ. Microbiol.">
        <title>Species interactions and distinct microbial communities in high Arctic permafrost affected cryosols are associated with the CH4 and CO2 gas fluxes.</title>
        <authorList>
            <person name="Altshuler I."/>
            <person name="Hamel J."/>
            <person name="Turney S."/>
            <person name="Magnuson E."/>
            <person name="Levesque R."/>
            <person name="Greer C."/>
            <person name="Whyte L.G."/>
        </authorList>
    </citation>
    <scope>NUCLEOTIDE SEQUENCE [LARGE SCALE GENOMIC DNA]</scope>
    <source>
        <strain evidence="6 7">S9.2P</strain>
    </source>
</reference>
<dbReference type="InterPro" id="IPR002197">
    <property type="entry name" value="HTH_Fis"/>
</dbReference>
<evidence type="ECO:0000256" key="4">
    <source>
        <dbReference type="ARBA" id="ARBA00023163"/>
    </source>
</evidence>
<keyword evidence="1" id="KW-0547">Nucleotide-binding</keyword>
<dbReference type="InterPro" id="IPR003593">
    <property type="entry name" value="AAA+_ATPase"/>
</dbReference>
<keyword evidence="2" id="KW-0067">ATP-binding</keyword>
<dbReference type="InterPro" id="IPR025662">
    <property type="entry name" value="Sigma_54_int_dom_ATP-bd_1"/>
</dbReference>
<evidence type="ECO:0000256" key="1">
    <source>
        <dbReference type="ARBA" id="ARBA00022741"/>
    </source>
</evidence>
<dbReference type="GO" id="GO:0005524">
    <property type="term" value="F:ATP binding"/>
    <property type="evidence" value="ECO:0007669"/>
    <property type="project" value="UniProtKB-KW"/>
</dbReference>
<dbReference type="GO" id="GO:0006355">
    <property type="term" value="P:regulation of DNA-templated transcription"/>
    <property type="evidence" value="ECO:0007669"/>
    <property type="project" value="InterPro"/>
</dbReference>
<keyword evidence="7" id="KW-1185">Reference proteome</keyword>
<dbReference type="Gene3D" id="3.40.50.300">
    <property type="entry name" value="P-loop containing nucleotide triphosphate hydrolases"/>
    <property type="match status" value="1"/>
</dbReference>
<dbReference type="PANTHER" id="PTHR32071:SF121">
    <property type="entry name" value="SIGMA L-DEPENDENT TRANSCRIPTIONAL REGULATOR YQIR-RELATED"/>
    <property type="match status" value="1"/>
</dbReference>
<dbReference type="InterPro" id="IPR058031">
    <property type="entry name" value="AAA_lid_NorR"/>
</dbReference>
<evidence type="ECO:0000313" key="7">
    <source>
        <dbReference type="Proteomes" id="UP000317646"/>
    </source>
</evidence>
<protein>
    <submittedName>
        <fullName evidence="6">Sigma-54-dependent Fis family transcriptional regulator</fullName>
    </submittedName>
</protein>
<dbReference type="SMART" id="SM00382">
    <property type="entry name" value="AAA"/>
    <property type="match status" value="1"/>
</dbReference>
<dbReference type="Gene3D" id="1.10.8.60">
    <property type="match status" value="1"/>
</dbReference>
<proteinExistence type="predicted"/>
<gene>
    <name evidence="6" type="ORF">EAH73_17135</name>
</gene>
<dbReference type="Pfam" id="PF00158">
    <property type="entry name" value="Sigma54_activat"/>
    <property type="match status" value="1"/>
</dbReference>
<dbReference type="InterPro" id="IPR025944">
    <property type="entry name" value="Sigma_54_int_dom_CS"/>
</dbReference>
<dbReference type="GO" id="GO:0043565">
    <property type="term" value="F:sequence-specific DNA binding"/>
    <property type="evidence" value="ECO:0007669"/>
    <property type="project" value="InterPro"/>
</dbReference>
<dbReference type="Proteomes" id="UP000317646">
    <property type="component" value="Unassembled WGS sequence"/>
</dbReference>
<dbReference type="InterPro" id="IPR027417">
    <property type="entry name" value="P-loop_NTPase"/>
</dbReference>
<feature type="domain" description="Sigma-54 factor interaction" evidence="5">
    <location>
        <begin position="15"/>
        <end position="244"/>
    </location>
</feature>
<evidence type="ECO:0000259" key="5">
    <source>
        <dbReference type="PROSITE" id="PS50045"/>
    </source>
</evidence>